<dbReference type="GO" id="GO:0008982">
    <property type="term" value="F:protein-N(PI)-phosphohistidine-sugar phosphotransferase activity"/>
    <property type="evidence" value="ECO:0007669"/>
    <property type="project" value="InterPro"/>
</dbReference>
<dbReference type="EMBL" id="CP013970">
    <property type="protein sequence ID" value="AXF75825.1"/>
    <property type="molecule type" value="Genomic_DNA"/>
</dbReference>
<proteinExistence type="predicted"/>
<keyword evidence="5" id="KW-1003">Cell membrane</keyword>
<evidence type="ECO:0000256" key="9">
    <source>
        <dbReference type="ARBA" id="ARBA00022683"/>
    </source>
</evidence>
<dbReference type="AlphaFoldDB" id="A0A345CQV8"/>
<feature type="active site" description="Phosphocysteine intermediate; for EIIB activity" evidence="16">
    <location>
        <position position="26"/>
    </location>
</feature>
<evidence type="ECO:0000256" key="10">
    <source>
        <dbReference type="ARBA" id="ARBA00022692"/>
    </source>
</evidence>
<keyword evidence="4" id="KW-0813">Transport</keyword>
<gene>
    <name evidence="18" type="ORF">AV903_06580</name>
</gene>
<keyword evidence="7" id="KW-0762">Sugar transport</keyword>
<dbReference type="InterPro" id="IPR036878">
    <property type="entry name" value="Glu_permease_IIB"/>
</dbReference>
<protein>
    <recommendedName>
        <fullName evidence="3">PTS system glucose-specific EIICB component</fullName>
        <ecNumber evidence="2">2.7.1.199</ecNumber>
    </recommendedName>
    <alternativeName>
        <fullName evidence="14">EIICB-Glc</fullName>
    </alternativeName>
</protein>
<dbReference type="GO" id="GO:0009401">
    <property type="term" value="P:phosphoenolpyruvate-dependent sugar phosphotransferase system"/>
    <property type="evidence" value="ECO:0007669"/>
    <property type="project" value="UniProtKB-KW"/>
</dbReference>
<sequence>MKYQQLARQILAGVGGRENVKSVVHCATRLRFHLASPDKTDLTGLKQNGDIIAVVESGGQFQVVIGNYVNEVYQALLEEGNLDDAEKDNDDAQEKQTVFAKFICISRDLI</sequence>
<reference evidence="18 19" key="1">
    <citation type="submission" date="2016-01" db="EMBL/GenBank/DDBJ databases">
        <authorList>
            <person name="Oliw E.H."/>
        </authorList>
    </citation>
    <scope>NUCLEOTIDE SEQUENCE [LARGE SCALE GENOMIC DNA]</scope>
    <source>
        <strain evidence="18 19">MDcuke</strain>
    </source>
</reference>
<dbReference type="GO" id="GO:0016301">
    <property type="term" value="F:kinase activity"/>
    <property type="evidence" value="ECO:0007669"/>
    <property type="project" value="UniProtKB-KW"/>
</dbReference>
<organism evidence="18 19">
    <name type="scientific">Erwinia tracheiphila</name>
    <dbReference type="NCBI Taxonomy" id="65700"/>
    <lineage>
        <taxon>Bacteria</taxon>
        <taxon>Pseudomonadati</taxon>
        <taxon>Pseudomonadota</taxon>
        <taxon>Gammaproteobacteria</taxon>
        <taxon>Enterobacterales</taxon>
        <taxon>Erwiniaceae</taxon>
        <taxon>Erwinia</taxon>
    </lineage>
</organism>
<dbReference type="PROSITE" id="PS51098">
    <property type="entry name" value="PTS_EIIB_TYPE_1"/>
    <property type="match status" value="1"/>
</dbReference>
<accession>A0A345CQV8</accession>
<dbReference type="InterPro" id="IPR018113">
    <property type="entry name" value="PTrfase_EIIB_Cys"/>
</dbReference>
<evidence type="ECO:0000256" key="6">
    <source>
        <dbReference type="ARBA" id="ARBA00022519"/>
    </source>
</evidence>
<evidence type="ECO:0000256" key="11">
    <source>
        <dbReference type="ARBA" id="ARBA00022777"/>
    </source>
</evidence>
<keyword evidence="12" id="KW-1133">Transmembrane helix</keyword>
<dbReference type="InterPro" id="IPR050558">
    <property type="entry name" value="PTS_Sugar-Specific_Components"/>
</dbReference>
<comment type="subcellular location">
    <subcellularLocation>
        <location evidence="1">Cell membrane</location>
        <topology evidence="1">Multi-pass membrane protein</topology>
    </subcellularLocation>
</comment>
<evidence type="ECO:0000256" key="2">
    <source>
        <dbReference type="ARBA" id="ARBA00011910"/>
    </source>
</evidence>
<dbReference type="Proteomes" id="UP000264980">
    <property type="component" value="Chromosome"/>
</dbReference>
<dbReference type="GO" id="GO:0090589">
    <property type="term" value="F:protein-phosphocysteine-trehalose phosphotransferase system transporter activity"/>
    <property type="evidence" value="ECO:0007669"/>
    <property type="project" value="TreeGrafter"/>
</dbReference>
<evidence type="ECO:0000313" key="19">
    <source>
        <dbReference type="Proteomes" id="UP000264980"/>
    </source>
</evidence>
<keyword evidence="9" id="KW-0598">Phosphotransferase system</keyword>
<evidence type="ECO:0000256" key="1">
    <source>
        <dbReference type="ARBA" id="ARBA00004651"/>
    </source>
</evidence>
<dbReference type="GO" id="GO:0015771">
    <property type="term" value="P:trehalose transport"/>
    <property type="evidence" value="ECO:0007669"/>
    <property type="project" value="TreeGrafter"/>
</dbReference>
<evidence type="ECO:0000259" key="17">
    <source>
        <dbReference type="PROSITE" id="PS51098"/>
    </source>
</evidence>
<evidence type="ECO:0000313" key="18">
    <source>
        <dbReference type="EMBL" id="AXF75825.1"/>
    </source>
</evidence>
<keyword evidence="6" id="KW-0997">Cell inner membrane</keyword>
<dbReference type="Pfam" id="PF00367">
    <property type="entry name" value="PTS_EIIB"/>
    <property type="match status" value="1"/>
</dbReference>
<evidence type="ECO:0000256" key="12">
    <source>
        <dbReference type="ARBA" id="ARBA00022989"/>
    </source>
</evidence>
<evidence type="ECO:0000256" key="16">
    <source>
        <dbReference type="PROSITE-ProRule" id="PRU00421"/>
    </source>
</evidence>
<evidence type="ECO:0000256" key="13">
    <source>
        <dbReference type="ARBA" id="ARBA00023136"/>
    </source>
</evidence>
<dbReference type="SUPFAM" id="SSF55604">
    <property type="entry name" value="Glucose permease domain IIB"/>
    <property type="match status" value="1"/>
</dbReference>
<evidence type="ECO:0000256" key="8">
    <source>
        <dbReference type="ARBA" id="ARBA00022679"/>
    </source>
</evidence>
<evidence type="ECO:0000256" key="4">
    <source>
        <dbReference type="ARBA" id="ARBA00022448"/>
    </source>
</evidence>
<evidence type="ECO:0000256" key="14">
    <source>
        <dbReference type="ARBA" id="ARBA00032303"/>
    </source>
</evidence>
<keyword evidence="8" id="KW-0808">Transferase</keyword>
<feature type="domain" description="PTS EIIB type-1" evidence="17">
    <location>
        <begin position="4"/>
        <end position="86"/>
    </location>
</feature>
<dbReference type="PANTHER" id="PTHR30175">
    <property type="entry name" value="PHOSPHOTRANSFERASE SYSTEM TRANSPORT PROTEIN"/>
    <property type="match status" value="1"/>
</dbReference>
<evidence type="ECO:0000256" key="3">
    <source>
        <dbReference type="ARBA" id="ARBA00021468"/>
    </source>
</evidence>
<dbReference type="EC" id="2.7.1.199" evidence="2"/>
<dbReference type="PANTHER" id="PTHR30175:SF1">
    <property type="entry name" value="PTS SYSTEM ARBUTIN-, CELLOBIOSE-, AND SALICIN-SPECIFIC EIIBC COMPONENT-RELATED"/>
    <property type="match status" value="1"/>
</dbReference>
<comment type="catalytic activity">
    <reaction evidence="15">
        <text>N(pros)-phospho-L-histidyl-[protein] + D-glucose(out) = D-glucose 6-phosphate(in) + L-histidyl-[protein]</text>
        <dbReference type="Rhea" id="RHEA:33367"/>
        <dbReference type="Rhea" id="RHEA-COMP:9745"/>
        <dbReference type="Rhea" id="RHEA-COMP:9746"/>
        <dbReference type="ChEBI" id="CHEBI:4167"/>
        <dbReference type="ChEBI" id="CHEBI:29979"/>
        <dbReference type="ChEBI" id="CHEBI:61548"/>
        <dbReference type="ChEBI" id="CHEBI:64837"/>
        <dbReference type="EC" id="2.7.1.199"/>
    </reaction>
</comment>
<keyword evidence="13" id="KW-0472">Membrane</keyword>
<evidence type="ECO:0000256" key="7">
    <source>
        <dbReference type="ARBA" id="ARBA00022597"/>
    </source>
</evidence>
<name>A0A345CQV8_9GAMM</name>
<evidence type="ECO:0000256" key="15">
    <source>
        <dbReference type="ARBA" id="ARBA00047336"/>
    </source>
</evidence>
<dbReference type="FunFam" id="3.30.1360.60:FF:000001">
    <property type="entry name" value="PTS system glucose-specific IIBC component PtsG"/>
    <property type="match status" value="1"/>
</dbReference>
<dbReference type="RefSeq" id="WP_233480684.1">
    <property type="nucleotide sequence ID" value="NZ_CP013970.1"/>
</dbReference>
<evidence type="ECO:0000256" key="5">
    <source>
        <dbReference type="ARBA" id="ARBA00022475"/>
    </source>
</evidence>
<dbReference type="GO" id="GO:0005886">
    <property type="term" value="C:plasma membrane"/>
    <property type="evidence" value="ECO:0007669"/>
    <property type="project" value="UniProtKB-SubCell"/>
</dbReference>
<dbReference type="CDD" id="cd00212">
    <property type="entry name" value="PTS_IIB_glc"/>
    <property type="match status" value="1"/>
</dbReference>
<dbReference type="InterPro" id="IPR001996">
    <property type="entry name" value="PTS_IIB_1"/>
</dbReference>
<dbReference type="Gene3D" id="3.30.1360.60">
    <property type="entry name" value="Glucose permease domain IIB"/>
    <property type="match status" value="1"/>
</dbReference>
<keyword evidence="11" id="KW-0418">Kinase</keyword>
<keyword evidence="10" id="KW-0812">Transmembrane</keyword>